<sequence>MNHFTKFHSLLFLALVGLIGFSCNSEDDVPAEADTSIVVEVSQVNQKFEDLDNLTLAVLESTGLGARKSNTAAGDFCASTEVTTNSEQKLITIDFGAGCESPNGVSRKGKIIIAYSGNLLVPGANIVTTFEGYEVNGYKVEGTRTITNTKLDIFTSTITLAVKIENGKVTFPDGKFVTINTDEIREITLGSSGYEAKLTGTASGKSLEGNDYTATVTESLIITQSCLESGIYSPSSGQIQFTYKGASMTLDYGSGECDKAGTITYPGGTKDITFD</sequence>
<keyword evidence="1" id="KW-0732">Signal</keyword>
<protein>
    <recommendedName>
        <fullName evidence="4">Auto-transporter adhesin, head GIN domain</fullName>
    </recommendedName>
</protein>
<evidence type="ECO:0000313" key="2">
    <source>
        <dbReference type="EMBL" id="SIO08536.1"/>
    </source>
</evidence>
<dbReference type="AlphaFoldDB" id="A0A1N6GM04"/>
<proteinExistence type="predicted"/>
<keyword evidence="3" id="KW-1185">Reference proteome</keyword>
<dbReference type="PROSITE" id="PS51257">
    <property type="entry name" value="PROKAR_LIPOPROTEIN"/>
    <property type="match status" value="1"/>
</dbReference>
<feature type="chain" id="PRO_5012681179" description="Auto-transporter adhesin, head GIN domain" evidence="1">
    <location>
        <begin position="26"/>
        <end position="275"/>
    </location>
</feature>
<evidence type="ECO:0000313" key="3">
    <source>
        <dbReference type="Proteomes" id="UP000185221"/>
    </source>
</evidence>
<accession>A0A1N6GM04</accession>
<evidence type="ECO:0000256" key="1">
    <source>
        <dbReference type="SAM" id="SignalP"/>
    </source>
</evidence>
<organism evidence="2 3">
    <name type="scientific">Algoriphagus halophilus</name>
    <dbReference type="NCBI Taxonomy" id="226505"/>
    <lineage>
        <taxon>Bacteria</taxon>
        <taxon>Pseudomonadati</taxon>
        <taxon>Bacteroidota</taxon>
        <taxon>Cytophagia</taxon>
        <taxon>Cytophagales</taxon>
        <taxon>Cyclobacteriaceae</taxon>
        <taxon>Algoriphagus</taxon>
    </lineage>
</organism>
<dbReference type="OrthoDB" id="1114031at2"/>
<dbReference type="EMBL" id="FSRC01000002">
    <property type="protein sequence ID" value="SIO08536.1"/>
    <property type="molecule type" value="Genomic_DNA"/>
</dbReference>
<feature type="signal peptide" evidence="1">
    <location>
        <begin position="1"/>
        <end position="25"/>
    </location>
</feature>
<gene>
    <name evidence="2" type="ORF">SAMN05444394_3356</name>
</gene>
<dbReference type="STRING" id="226505.SAMN05444394_3356"/>
<dbReference type="RefSeq" id="WP_074226098.1">
    <property type="nucleotide sequence ID" value="NZ_FSRC01000002.1"/>
</dbReference>
<name>A0A1N6GM04_9BACT</name>
<reference evidence="3" key="1">
    <citation type="submission" date="2016-11" db="EMBL/GenBank/DDBJ databases">
        <authorList>
            <person name="Varghese N."/>
            <person name="Submissions S."/>
        </authorList>
    </citation>
    <scope>NUCLEOTIDE SEQUENCE [LARGE SCALE GENOMIC DNA]</scope>
    <source>
        <strain evidence="3">DSM 15292</strain>
    </source>
</reference>
<dbReference type="Proteomes" id="UP000185221">
    <property type="component" value="Unassembled WGS sequence"/>
</dbReference>
<evidence type="ECO:0008006" key="4">
    <source>
        <dbReference type="Google" id="ProtNLM"/>
    </source>
</evidence>